<name>A0A6V8N0H0_9BACT</name>
<dbReference type="Proteomes" id="UP000831485">
    <property type="component" value="Chromosome"/>
</dbReference>
<dbReference type="AlphaFoldDB" id="A0A6V8N0H0"/>
<reference evidence="1" key="2">
    <citation type="journal article" date="2021" name="Int. J. Syst. Evol. Microbiol.">
        <title>Geomonas silvestris sp. nov., Geomonas paludis sp. nov. and Geomonas limicola sp. nov., isolated from terrestrial environments, and emended description of the genus Geomonas.</title>
        <authorList>
            <person name="Itoh H."/>
            <person name="Xu Z."/>
            <person name="Masuda Y."/>
            <person name="Ushijima N."/>
            <person name="Hayakawa C."/>
            <person name="Shiratori Y."/>
            <person name="Senoo K."/>
        </authorList>
    </citation>
    <scope>NUCLEOTIDE SEQUENCE</scope>
    <source>
        <strain evidence="1">Red736</strain>
    </source>
</reference>
<dbReference type="EMBL" id="BLXY01000015">
    <property type="protein sequence ID" value="GFO65988.1"/>
    <property type="molecule type" value="Genomic_DNA"/>
</dbReference>
<reference evidence="2" key="3">
    <citation type="submission" date="2022-04" db="EMBL/GenBank/DDBJ databases">
        <authorList>
            <person name="Liu G."/>
        </authorList>
    </citation>
    <scope>NUCLEOTIDE SEQUENCE</scope>
    <source>
        <strain evidence="2">RG22</strain>
    </source>
</reference>
<organism evidence="1 3">
    <name type="scientific">Geomonas paludis</name>
    <dbReference type="NCBI Taxonomy" id="2740185"/>
    <lineage>
        <taxon>Bacteria</taxon>
        <taxon>Pseudomonadati</taxon>
        <taxon>Thermodesulfobacteriota</taxon>
        <taxon>Desulfuromonadia</taxon>
        <taxon>Geobacterales</taxon>
        <taxon>Geobacteraceae</taxon>
        <taxon>Geomonas</taxon>
    </lineage>
</organism>
<protein>
    <submittedName>
        <fullName evidence="1">Uncharacterized protein</fullName>
    </submittedName>
</protein>
<keyword evidence="4" id="KW-1185">Reference proteome</keyword>
<accession>A0A6V8N0H0</accession>
<evidence type="ECO:0000313" key="2">
    <source>
        <dbReference type="EMBL" id="UPU34531.1"/>
    </source>
</evidence>
<evidence type="ECO:0000313" key="3">
    <source>
        <dbReference type="Proteomes" id="UP000568888"/>
    </source>
</evidence>
<dbReference type="EMBL" id="CP096574">
    <property type="protein sequence ID" value="UPU34531.1"/>
    <property type="molecule type" value="Genomic_DNA"/>
</dbReference>
<sequence length="69" mass="7933">MTGERRQTGVEMDDHSCGVRVWNSSCERNVYSDQSEKYLCTTCGTIEGLKHEMHHEHFPHLCGDTDEMS</sequence>
<gene>
    <name evidence="1" type="ORF">GMPD_39070</name>
    <name evidence="2" type="ORF">M1B72_13865</name>
</gene>
<evidence type="ECO:0000313" key="1">
    <source>
        <dbReference type="EMBL" id="GFO65988.1"/>
    </source>
</evidence>
<proteinExistence type="predicted"/>
<evidence type="ECO:0000313" key="4">
    <source>
        <dbReference type="Proteomes" id="UP000831485"/>
    </source>
</evidence>
<dbReference type="RefSeq" id="WP_183350550.1">
    <property type="nucleotide sequence ID" value="NZ_BLXY01000015.1"/>
</dbReference>
<dbReference type="Proteomes" id="UP000568888">
    <property type="component" value="Unassembled WGS sequence"/>
</dbReference>
<reference evidence="3" key="1">
    <citation type="submission" date="2020-06" db="EMBL/GenBank/DDBJ databases">
        <title>Draft genomic sequecing of Geomonas sp. Red736.</title>
        <authorList>
            <person name="Itoh H."/>
            <person name="Xu Z.X."/>
            <person name="Ushijima N."/>
            <person name="Masuda Y."/>
            <person name="Shiratori Y."/>
            <person name="Senoo K."/>
        </authorList>
    </citation>
    <scope>NUCLEOTIDE SEQUENCE [LARGE SCALE GENOMIC DNA]</scope>
    <source>
        <strain evidence="3">Red736</strain>
    </source>
</reference>